<dbReference type="PANTHER" id="PTHR43630:SF2">
    <property type="entry name" value="GLYCOSYLTRANSFERASE"/>
    <property type="match status" value="1"/>
</dbReference>
<name>A0A2M8L4P9_9BACT</name>
<keyword evidence="2" id="KW-0808">Transferase</keyword>
<dbReference type="EMBL" id="PFEL01000117">
    <property type="protein sequence ID" value="PJE68640.1"/>
    <property type="molecule type" value="Genomic_DNA"/>
</dbReference>
<comment type="caution">
    <text evidence="2">The sequence shown here is derived from an EMBL/GenBank/DDBJ whole genome shotgun (WGS) entry which is preliminary data.</text>
</comment>
<dbReference type="GO" id="GO:0016740">
    <property type="term" value="F:transferase activity"/>
    <property type="evidence" value="ECO:0007669"/>
    <property type="project" value="UniProtKB-KW"/>
</dbReference>
<gene>
    <name evidence="2" type="ORF">COU96_03160</name>
</gene>
<feature type="domain" description="Glycosyltransferase 2-like" evidence="1">
    <location>
        <begin position="7"/>
        <end position="138"/>
    </location>
</feature>
<dbReference type="Proteomes" id="UP000229500">
    <property type="component" value="Unassembled WGS sequence"/>
</dbReference>
<protein>
    <submittedName>
        <fullName evidence="2">Glycosyltransferase family 2 protein</fullName>
    </submittedName>
</protein>
<dbReference type="CDD" id="cd02511">
    <property type="entry name" value="Beta4Glucosyltransferase"/>
    <property type="match status" value="1"/>
</dbReference>
<dbReference type="Pfam" id="PF00535">
    <property type="entry name" value="Glycos_transf_2"/>
    <property type="match status" value="1"/>
</dbReference>
<proteinExistence type="predicted"/>
<evidence type="ECO:0000259" key="1">
    <source>
        <dbReference type="Pfam" id="PF00535"/>
    </source>
</evidence>
<accession>A0A2M8L4P9</accession>
<evidence type="ECO:0000313" key="3">
    <source>
        <dbReference type="Proteomes" id="UP000229500"/>
    </source>
</evidence>
<reference evidence="3" key="1">
    <citation type="submission" date="2017-09" db="EMBL/GenBank/DDBJ databases">
        <title>Depth-based differentiation of microbial function through sediment-hosted aquifers and enrichment of novel symbionts in the deep terrestrial subsurface.</title>
        <authorList>
            <person name="Probst A.J."/>
            <person name="Ladd B."/>
            <person name="Jarett J.K."/>
            <person name="Geller-Mcgrath D.E."/>
            <person name="Sieber C.M.K."/>
            <person name="Emerson J.B."/>
            <person name="Anantharaman K."/>
            <person name="Thomas B.C."/>
            <person name="Malmstrom R."/>
            <person name="Stieglmeier M."/>
            <person name="Klingl A."/>
            <person name="Woyke T."/>
            <person name="Ryan C.M."/>
            <person name="Banfield J.F."/>
        </authorList>
    </citation>
    <scope>NUCLEOTIDE SEQUENCE [LARGE SCALE GENOMIC DNA]</scope>
</reference>
<sequence length="288" mass="33686">MTNIGLSAVILAKNEEENLPGCLESVRKLADEIILIDDCSSDKTVEIAKKAKVEVFQRRLDDFSSQRNFALEKVKTPWVLFIDPDEEVSPELAQEIKKVIQNKKFDGFQIPRKNIIFGKWIKHSGWYPDWQLHLFKKEKGKYVGRVHEQVEIKGKVGELKNFLLHKNYQSISQYLEKLSRYTSLEKEFQIDSGYKFSWQDLIKKPLGEFLRRFFAEEGYKDGVHGLALSLLQAFSELVVYLKIWEKEGFKDEEIPGVFEEIEKATSEINWWIAAKTKNPIRKILNKLR</sequence>
<dbReference type="SUPFAM" id="SSF53448">
    <property type="entry name" value="Nucleotide-diphospho-sugar transferases"/>
    <property type="match status" value="1"/>
</dbReference>
<organism evidence="2 3">
    <name type="scientific">Candidatus Shapirobacteria bacterium CG10_big_fil_rev_8_21_14_0_10_38_14</name>
    <dbReference type="NCBI Taxonomy" id="1974483"/>
    <lineage>
        <taxon>Bacteria</taxon>
        <taxon>Candidatus Shapironibacteriota</taxon>
    </lineage>
</organism>
<dbReference type="PANTHER" id="PTHR43630">
    <property type="entry name" value="POLY-BETA-1,6-N-ACETYL-D-GLUCOSAMINE SYNTHASE"/>
    <property type="match status" value="1"/>
</dbReference>
<dbReference type="Gene3D" id="3.90.550.10">
    <property type="entry name" value="Spore Coat Polysaccharide Biosynthesis Protein SpsA, Chain A"/>
    <property type="match status" value="1"/>
</dbReference>
<evidence type="ECO:0000313" key="2">
    <source>
        <dbReference type="EMBL" id="PJE68640.1"/>
    </source>
</evidence>
<dbReference type="InterPro" id="IPR029044">
    <property type="entry name" value="Nucleotide-diphossugar_trans"/>
</dbReference>
<dbReference type="InterPro" id="IPR001173">
    <property type="entry name" value="Glyco_trans_2-like"/>
</dbReference>
<dbReference type="AlphaFoldDB" id="A0A2M8L4P9"/>